<sequence length="517" mass="56895">MREKRALLLLTALSLVLTLLAGCGNTAPDTGEKTMVIGDTTFNSENWEETVDPHRTYNGWACIRYGIGETLVRYTDSMELEPWLARSWSNDGDRTWTIVLQDNVTFSSGRKMDAAAVKQCLEHLLENHDRAPGDTKIADMQAEGQTLTIVTSQPNPALMNYLGDPYGCIIDVDASDFEKGIVAGTGPYVVQELVTDDHLTLTKNENYWNGSPKLDKLTIRTISDGDTLSAALQAGNIDAAYGMAYEAYPNFENDDYQFSAIQTSRAFFASMNMASPVMQDPAVRKAIAMGIDKQGFVTALLDGHGVVGTGAFPDGFSGFGGENVTTESYDPEGARQVLEAAGWRDTDGDGIREKDGVKLTVRWLTYPSRQELPLLAESAQATLKDIGMEVDINCTANRREFLADMNSWDVYASAMVTAPSGDPQYFFTSCCVPGMSYNFGGYDNAEVTEMVSRLAGEFDTARRSELAIRLQQAILDDNAYVFCSFLEMNMISRSYVTGYTAHACDYYQVTADLDIQR</sequence>
<comment type="caution">
    <text evidence="3">The sequence shown here is derived from an EMBL/GenBank/DDBJ whole genome shotgun (WGS) entry which is preliminary data.</text>
</comment>
<feature type="signal peptide" evidence="1">
    <location>
        <begin position="1"/>
        <end position="21"/>
    </location>
</feature>
<reference evidence="3" key="1">
    <citation type="submission" date="2021-10" db="EMBL/GenBank/DDBJ databases">
        <title>Anaerobic single-cell dispensing facilitates the cultivation of human gut bacteria.</title>
        <authorList>
            <person name="Afrizal A."/>
        </authorList>
    </citation>
    <scope>NUCLEOTIDE SEQUENCE</scope>
    <source>
        <strain evidence="3">CLA-AA-H272</strain>
    </source>
</reference>
<dbReference type="Pfam" id="PF00496">
    <property type="entry name" value="SBP_bac_5"/>
    <property type="match status" value="1"/>
</dbReference>
<dbReference type="RefSeq" id="WP_302928847.1">
    <property type="nucleotide sequence ID" value="NZ_JAJEPW010000021.1"/>
</dbReference>
<dbReference type="Proteomes" id="UP001199319">
    <property type="component" value="Unassembled WGS sequence"/>
</dbReference>
<protein>
    <submittedName>
        <fullName evidence="3">ABC transporter substrate-binding protein</fullName>
    </submittedName>
</protein>
<feature type="chain" id="PRO_5042042860" evidence="1">
    <location>
        <begin position="22"/>
        <end position="517"/>
    </location>
</feature>
<gene>
    <name evidence="3" type="ORF">LKD37_08605</name>
</gene>
<dbReference type="GO" id="GO:0043190">
    <property type="term" value="C:ATP-binding cassette (ABC) transporter complex"/>
    <property type="evidence" value="ECO:0007669"/>
    <property type="project" value="InterPro"/>
</dbReference>
<evidence type="ECO:0000259" key="2">
    <source>
        <dbReference type="Pfam" id="PF00496"/>
    </source>
</evidence>
<dbReference type="GO" id="GO:0015833">
    <property type="term" value="P:peptide transport"/>
    <property type="evidence" value="ECO:0007669"/>
    <property type="project" value="TreeGrafter"/>
</dbReference>
<dbReference type="InterPro" id="IPR039424">
    <property type="entry name" value="SBP_5"/>
</dbReference>
<dbReference type="InterPro" id="IPR000914">
    <property type="entry name" value="SBP_5_dom"/>
</dbReference>
<dbReference type="Gene3D" id="3.40.190.10">
    <property type="entry name" value="Periplasmic binding protein-like II"/>
    <property type="match status" value="1"/>
</dbReference>
<evidence type="ECO:0000256" key="1">
    <source>
        <dbReference type="SAM" id="SignalP"/>
    </source>
</evidence>
<dbReference type="PROSITE" id="PS51257">
    <property type="entry name" value="PROKAR_LIPOPROTEIN"/>
    <property type="match status" value="1"/>
</dbReference>
<keyword evidence="1" id="KW-0732">Signal</keyword>
<dbReference type="PANTHER" id="PTHR30290">
    <property type="entry name" value="PERIPLASMIC BINDING COMPONENT OF ABC TRANSPORTER"/>
    <property type="match status" value="1"/>
</dbReference>
<feature type="domain" description="Solute-binding protein family 5" evidence="2">
    <location>
        <begin position="79"/>
        <end position="429"/>
    </location>
</feature>
<dbReference type="SUPFAM" id="SSF53850">
    <property type="entry name" value="Periplasmic binding protein-like II"/>
    <property type="match status" value="1"/>
</dbReference>
<dbReference type="Gene3D" id="3.10.105.10">
    <property type="entry name" value="Dipeptide-binding Protein, Domain 3"/>
    <property type="match status" value="1"/>
</dbReference>
<accession>A0AAE3ABL4</accession>
<evidence type="ECO:0000313" key="3">
    <source>
        <dbReference type="EMBL" id="MCC2129572.1"/>
    </source>
</evidence>
<dbReference type="InterPro" id="IPR030678">
    <property type="entry name" value="Peptide/Ni-bd"/>
</dbReference>
<dbReference type="CDD" id="cd08490">
    <property type="entry name" value="PBP2_NikA_DppA_OppA_like_3"/>
    <property type="match status" value="1"/>
</dbReference>
<keyword evidence="4" id="KW-1185">Reference proteome</keyword>
<dbReference type="EMBL" id="JAJEPW010000021">
    <property type="protein sequence ID" value="MCC2129572.1"/>
    <property type="molecule type" value="Genomic_DNA"/>
</dbReference>
<proteinExistence type="predicted"/>
<dbReference type="GO" id="GO:0042597">
    <property type="term" value="C:periplasmic space"/>
    <property type="evidence" value="ECO:0007669"/>
    <property type="project" value="UniProtKB-ARBA"/>
</dbReference>
<dbReference type="PANTHER" id="PTHR30290:SF81">
    <property type="entry name" value="OLIGOPEPTIDE-BINDING PROTEIN OPPA"/>
    <property type="match status" value="1"/>
</dbReference>
<name>A0AAE3ABL4_9FIRM</name>
<evidence type="ECO:0000313" key="4">
    <source>
        <dbReference type="Proteomes" id="UP001199319"/>
    </source>
</evidence>
<dbReference type="GO" id="GO:1904680">
    <property type="term" value="F:peptide transmembrane transporter activity"/>
    <property type="evidence" value="ECO:0007669"/>
    <property type="project" value="TreeGrafter"/>
</dbReference>
<organism evidence="3 4">
    <name type="scientific">Brotocaccenecus cirricatena</name>
    <dbReference type="NCBI Taxonomy" id="3064195"/>
    <lineage>
        <taxon>Bacteria</taxon>
        <taxon>Bacillati</taxon>
        <taxon>Bacillota</taxon>
        <taxon>Clostridia</taxon>
        <taxon>Eubacteriales</taxon>
        <taxon>Oscillospiraceae</taxon>
        <taxon>Brotocaccenecus</taxon>
    </lineage>
</organism>
<dbReference type="AlphaFoldDB" id="A0AAE3ABL4"/>
<dbReference type="PIRSF" id="PIRSF002741">
    <property type="entry name" value="MppA"/>
    <property type="match status" value="1"/>
</dbReference>